<sequence>MLRIFPVGDQDLLLSSSLPQSTLLSWGFRSLCIFAPQTETEPICLRLQPMGVYSSESEAIFLHELVTHKTEWICPTRKQRHSPHTQIRVQSLFIGHIGLLGRRPSEAY</sequence>
<protein>
    <submittedName>
        <fullName evidence="1">Uncharacterized protein</fullName>
    </submittedName>
</protein>
<dbReference type="EMBL" id="KL197721">
    <property type="protein sequence ID" value="KDQ56546.1"/>
    <property type="molecule type" value="Genomic_DNA"/>
</dbReference>
<organism evidence="1 2">
    <name type="scientific">Jaapia argillacea MUCL 33604</name>
    <dbReference type="NCBI Taxonomy" id="933084"/>
    <lineage>
        <taxon>Eukaryota</taxon>
        <taxon>Fungi</taxon>
        <taxon>Dikarya</taxon>
        <taxon>Basidiomycota</taxon>
        <taxon>Agaricomycotina</taxon>
        <taxon>Agaricomycetes</taxon>
        <taxon>Agaricomycetidae</taxon>
        <taxon>Jaapiales</taxon>
        <taxon>Jaapiaceae</taxon>
        <taxon>Jaapia</taxon>
    </lineage>
</organism>
<dbReference type="Proteomes" id="UP000027265">
    <property type="component" value="Unassembled WGS sequence"/>
</dbReference>
<dbReference type="AlphaFoldDB" id="A0A067Q1R9"/>
<gene>
    <name evidence="1" type="ORF">JAAARDRAFT_36035</name>
</gene>
<dbReference type="HOGENOM" id="CLU_2197347_0_0_1"/>
<evidence type="ECO:0000313" key="1">
    <source>
        <dbReference type="EMBL" id="KDQ56546.1"/>
    </source>
</evidence>
<name>A0A067Q1R9_9AGAM</name>
<evidence type="ECO:0000313" key="2">
    <source>
        <dbReference type="Proteomes" id="UP000027265"/>
    </source>
</evidence>
<keyword evidence="2" id="KW-1185">Reference proteome</keyword>
<dbReference type="InParanoid" id="A0A067Q1R9"/>
<reference evidence="2" key="1">
    <citation type="journal article" date="2014" name="Proc. Natl. Acad. Sci. U.S.A.">
        <title>Extensive sampling of basidiomycete genomes demonstrates inadequacy of the white-rot/brown-rot paradigm for wood decay fungi.</title>
        <authorList>
            <person name="Riley R."/>
            <person name="Salamov A.A."/>
            <person name="Brown D.W."/>
            <person name="Nagy L.G."/>
            <person name="Floudas D."/>
            <person name="Held B.W."/>
            <person name="Levasseur A."/>
            <person name="Lombard V."/>
            <person name="Morin E."/>
            <person name="Otillar R."/>
            <person name="Lindquist E.A."/>
            <person name="Sun H."/>
            <person name="LaButti K.M."/>
            <person name="Schmutz J."/>
            <person name="Jabbour D."/>
            <person name="Luo H."/>
            <person name="Baker S.E."/>
            <person name="Pisabarro A.G."/>
            <person name="Walton J.D."/>
            <person name="Blanchette R.A."/>
            <person name="Henrissat B."/>
            <person name="Martin F."/>
            <person name="Cullen D."/>
            <person name="Hibbett D.S."/>
            <person name="Grigoriev I.V."/>
        </authorList>
    </citation>
    <scope>NUCLEOTIDE SEQUENCE [LARGE SCALE GENOMIC DNA]</scope>
    <source>
        <strain evidence="2">MUCL 33604</strain>
    </source>
</reference>
<proteinExistence type="predicted"/>
<accession>A0A067Q1R9</accession>